<reference evidence="2 3" key="1">
    <citation type="submission" date="2019-06" db="EMBL/GenBank/DDBJ databases">
        <title>Sequencing the genomes of 1000 actinobacteria strains.</title>
        <authorList>
            <person name="Klenk H.-P."/>
        </authorList>
    </citation>
    <scope>NUCLEOTIDE SEQUENCE [LARGE SCALE GENOMIC DNA]</scope>
    <source>
        <strain evidence="2 3">DSM 25218</strain>
    </source>
</reference>
<dbReference type="PANTHER" id="PTHR35333">
    <property type="entry name" value="BETA-LACTAMASE"/>
    <property type="match status" value="1"/>
</dbReference>
<dbReference type="GO" id="GO:0046677">
    <property type="term" value="P:response to antibiotic"/>
    <property type="evidence" value="ECO:0007669"/>
    <property type="project" value="InterPro"/>
</dbReference>
<gene>
    <name evidence="2" type="ORF">FB381_4139</name>
</gene>
<protein>
    <submittedName>
        <fullName evidence="2">Beta-lactamase class A</fullName>
    </submittedName>
</protein>
<keyword evidence="3" id="KW-1185">Reference proteome</keyword>
<dbReference type="InterPro" id="IPR045155">
    <property type="entry name" value="Beta-lactam_cat"/>
</dbReference>
<feature type="domain" description="Beta-lactamase class A catalytic" evidence="1">
    <location>
        <begin position="29"/>
        <end position="241"/>
    </location>
</feature>
<dbReference type="InterPro" id="IPR012338">
    <property type="entry name" value="Beta-lactam/transpept-like"/>
</dbReference>
<dbReference type="SUPFAM" id="SSF56601">
    <property type="entry name" value="beta-lactamase/transpeptidase-like"/>
    <property type="match status" value="1"/>
</dbReference>
<sequence length="264" mass="28419">MVSTSLADVEPLVSTWLSGLDGIPTQAQNVNQQHYAASLMKVPVAIAAYRLRDRGLLSLDEPTPVHPDFDSAVEGERFEMDQAEDQDPETWAAVGSSLPLGDLVRRSLIVSGNLAANLVLERVGLDQVADVLEEAEVTPMTTVSRGIEDAPAREAGLQNLVTANDMGKVLTKLASGRLLSPESTAELTGALVDQHYRDAIPLGVPEDAVVGNKTGWVDGVRHDMAIIHPSEGDPQVMVVLTTGLDDDESEFRISEVARYLWSTL</sequence>
<proteinExistence type="predicted"/>
<dbReference type="GO" id="GO:0008800">
    <property type="term" value="F:beta-lactamase activity"/>
    <property type="evidence" value="ECO:0007669"/>
    <property type="project" value="InterPro"/>
</dbReference>
<dbReference type="GO" id="GO:0030655">
    <property type="term" value="P:beta-lactam antibiotic catabolic process"/>
    <property type="evidence" value="ECO:0007669"/>
    <property type="project" value="InterPro"/>
</dbReference>
<evidence type="ECO:0000259" key="1">
    <source>
        <dbReference type="Pfam" id="PF13354"/>
    </source>
</evidence>
<dbReference type="EMBL" id="VFOV01000001">
    <property type="protein sequence ID" value="TQL70210.1"/>
    <property type="molecule type" value="Genomic_DNA"/>
</dbReference>
<dbReference type="PANTHER" id="PTHR35333:SF3">
    <property type="entry name" value="BETA-LACTAMASE-TYPE TRANSPEPTIDASE FOLD CONTAINING PROTEIN"/>
    <property type="match status" value="1"/>
</dbReference>
<evidence type="ECO:0000313" key="2">
    <source>
        <dbReference type="EMBL" id="TQL70210.1"/>
    </source>
</evidence>
<dbReference type="Proteomes" id="UP000320209">
    <property type="component" value="Unassembled WGS sequence"/>
</dbReference>
<evidence type="ECO:0000313" key="3">
    <source>
        <dbReference type="Proteomes" id="UP000320209"/>
    </source>
</evidence>
<organism evidence="2 3">
    <name type="scientific">Nocardioides albertanoniae</name>
    <dbReference type="NCBI Taxonomy" id="1175486"/>
    <lineage>
        <taxon>Bacteria</taxon>
        <taxon>Bacillati</taxon>
        <taxon>Actinomycetota</taxon>
        <taxon>Actinomycetes</taxon>
        <taxon>Propionibacteriales</taxon>
        <taxon>Nocardioidaceae</taxon>
        <taxon>Nocardioides</taxon>
    </lineage>
</organism>
<dbReference type="Pfam" id="PF13354">
    <property type="entry name" value="Beta-lactamase2"/>
    <property type="match status" value="1"/>
</dbReference>
<dbReference type="InterPro" id="IPR000871">
    <property type="entry name" value="Beta-lactam_class-A"/>
</dbReference>
<comment type="caution">
    <text evidence="2">The sequence shown here is derived from an EMBL/GenBank/DDBJ whole genome shotgun (WGS) entry which is preliminary data.</text>
</comment>
<dbReference type="AlphaFoldDB" id="A0A543ACE5"/>
<accession>A0A543ACE5</accession>
<dbReference type="Gene3D" id="3.40.710.10">
    <property type="entry name" value="DD-peptidase/beta-lactamase superfamily"/>
    <property type="match status" value="1"/>
</dbReference>
<name>A0A543ACE5_9ACTN</name>